<dbReference type="SUPFAM" id="SSF51735">
    <property type="entry name" value="NAD(P)-binding Rossmann-fold domains"/>
    <property type="match status" value="1"/>
</dbReference>
<dbReference type="GeneID" id="24095018"/>
<protein>
    <recommendedName>
        <fullName evidence="2">Enoyl reductase (ER) domain-containing protein</fullName>
    </recommendedName>
</protein>
<accession>J4HUF0</accession>
<keyword evidence="1" id="KW-0560">Oxidoreductase</keyword>
<sequence length="343" mass="37395">MSPSQYTRIVLAERPKAEITPTTFRRETVPFDLKPGNGQVLIQIHYLSLDPAMRGWLNDRRSYVPPVQIGETMRASGLGVVVDVGEGSTLARGDLVSGTLGWRDYVVLDEKHVQKLVVPEGAEPLDFLGALGWTGFTAFVGLLEVGKLQPGDKLVVSGAAGATGSIACQIGKRQGAQVYAIAGSNEKCDWLEKEAGVDKAFNYKSPTFFSDFKTSVGYFDVFFDNVGGEILDFLLTRMNKNARIVLCGAISDYNSSQPRGLTGYLNLISQRAKIEGFIVFDYVDRFPAGVEYLAAMLKDGSLKRKFHVVKGLEEAPQALTMLFNGGNTGKLVVKVNGVREARL</sequence>
<dbReference type="InterPro" id="IPR011032">
    <property type="entry name" value="GroES-like_sf"/>
</dbReference>
<dbReference type="Gene3D" id="3.90.180.10">
    <property type="entry name" value="Medium-chain alcohol dehydrogenases, catalytic domain"/>
    <property type="match status" value="1"/>
</dbReference>
<evidence type="ECO:0000256" key="1">
    <source>
        <dbReference type="ARBA" id="ARBA00023002"/>
    </source>
</evidence>
<dbReference type="Pfam" id="PF00107">
    <property type="entry name" value="ADH_zinc_N"/>
    <property type="match status" value="1"/>
</dbReference>
<dbReference type="CDD" id="cd05288">
    <property type="entry name" value="PGDH"/>
    <property type="match status" value="1"/>
</dbReference>
<dbReference type="AlphaFoldDB" id="J4HUF0"/>
<keyword evidence="4" id="KW-1185">Reference proteome</keyword>
<evidence type="ECO:0000313" key="3">
    <source>
        <dbReference type="EMBL" id="CCM00107.1"/>
    </source>
</evidence>
<dbReference type="InterPro" id="IPR013149">
    <property type="entry name" value="ADH-like_C"/>
</dbReference>
<dbReference type="Gene3D" id="3.40.50.720">
    <property type="entry name" value="NAD(P)-binding Rossmann-like Domain"/>
    <property type="match status" value="1"/>
</dbReference>
<dbReference type="PANTHER" id="PTHR43205:SF42">
    <property type="entry name" value="ALCOHOL DEHYDROGENASE, ZINC-CONTAINING (AFU_ORTHOLOGUE AFUA_7G04530)"/>
    <property type="match status" value="1"/>
</dbReference>
<dbReference type="PANTHER" id="PTHR43205">
    <property type="entry name" value="PROSTAGLANDIN REDUCTASE"/>
    <property type="match status" value="1"/>
</dbReference>
<gene>
    <name evidence="3" type="ORF">FIBRA_02134</name>
</gene>
<dbReference type="SUPFAM" id="SSF50129">
    <property type="entry name" value="GroES-like"/>
    <property type="match status" value="1"/>
</dbReference>
<dbReference type="InterPro" id="IPR036291">
    <property type="entry name" value="NAD(P)-bd_dom_sf"/>
</dbReference>
<proteinExistence type="predicted"/>
<feature type="domain" description="Enoyl reductase (ER)" evidence="2">
    <location>
        <begin position="19"/>
        <end position="333"/>
    </location>
</feature>
<dbReference type="Proteomes" id="UP000006352">
    <property type="component" value="Unassembled WGS sequence"/>
</dbReference>
<dbReference type="InterPro" id="IPR020843">
    <property type="entry name" value="ER"/>
</dbReference>
<dbReference type="OrthoDB" id="809632at2759"/>
<dbReference type="InterPro" id="IPR041694">
    <property type="entry name" value="ADH_N_2"/>
</dbReference>
<organism evidence="3 4">
    <name type="scientific">Fibroporia radiculosa</name>
    <dbReference type="NCBI Taxonomy" id="599839"/>
    <lineage>
        <taxon>Eukaryota</taxon>
        <taxon>Fungi</taxon>
        <taxon>Dikarya</taxon>
        <taxon>Basidiomycota</taxon>
        <taxon>Agaricomycotina</taxon>
        <taxon>Agaricomycetes</taxon>
        <taxon>Polyporales</taxon>
        <taxon>Fibroporiaceae</taxon>
        <taxon>Fibroporia</taxon>
    </lineage>
</organism>
<dbReference type="RefSeq" id="XP_012179390.1">
    <property type="nucleotide sequence ID" value="XM_012324000.1"/>
</dbReference>
<dbReference type="SMART" id="SM00829">
    <property type="entry name" value="PKS_ER"/>
    <property type="match status" value="1"/>
</dbReference>
<dbReference type="Pfam" id="PF16884">
    <property type="entry name" value="ADH_N_2"/>
    <property type="match status" value="1"/>
</dbReference>
<dbReference type="InParanoid" id="J4HUF0"/>
<evidence type="ECO:0000313" key="4">
    <source>
        <dbReference type="Proteomes" id="UP000006352"/>
    </source>
</evidence>
<name>J4HUF0_9APHY</name>
<dbReference type="EMBL" id="HE796965">
    <property type="protein sequence ID" value="CCM00107.1"/>
    <property type="molecule type" value="Genomic_DNA"/>
</dbReference>
<reference evidence="3 4" key="1">
    <citation type="journal article" date="2012" name="Appl. Environ. Microbiol.">
        <title>Short-read sequencing for genomic analysis of the brown rot fungus Fibroporia radiculosa.</title>
        <authorList>
            <person name="Tang J.D."/>
            <person name="Perkins A.D."/>
            <person name="Sonstegard T.S."/>
            <person name="Schroeder S.G."/>
            <person name="Burgess S.C."/>
            <person name="Diehl S.V."/>
        </authorList>
    </citation>
    <scope>NUCLEOTIDE SEQUENCE [LARGE SCALE GENOMIC DNA]</scope>
    <source>
        <strain evidence="3 4">TFFH 294</strain>
    </source>
</reference>
<dbReference type="InterPro" id="IPR045010">
    <property type="entry name" value="MDR_fam"/>
</dbReference>
<dbReference type="HOGENOM" id="CLU_026673_29_2_1"/>
<dbReference type="GO" id="GO:0016628">
    <property type="term" value="F:oxidoreductase activity, acting on the CH-CH group of donors, NAD or NADP as acceptor"/>
    <property type="evidence" value="ECO:0007669"/>
    <property type="project" value="InterPro"/>
</dbReference>
<evidence type="ECO:0000259" key="2">
    <source>
        <dbReference type="SMART" id="SM00829"/>
    </source>
</evidence>
<dbReference type="FunFam" id="3.40.50.720:FF:000121">
    <property type="entry name" value="Prostaglandin reductase 2"/>
    <property type="match status" value="1"/>
</dbReference>